<sequence length="186" mass="21839">MTGYTDYLMLLAPSDAIRYDIDRYKRASARVIGNYDGLTSPAHISINHQHRCKPFVARHAISQMAGKLGLLTPHELYISNFKYFTHGDTGMTIYACVVMDERTQRWFKGLQGSMRIIQKPIVPHITVVRNIHPDKFKLLWPKFEQCKFKASFVADRLMVLERETYNPNARWQKFKEFKFGEQLMEY</sequence>
<dbReference type="RefSeq" id="WP_173414019.1">
    <property type="nucleotide sequence ID" value="NZ_CP054139.1"/>
</dbReference>
<reference evidence="1 2" key="1">
    <citation type="submission" date="2020-05" db="EMBL/GenBank/DDBJ databases">
        <title>Mucilaginibacter mali sp. nov.</title>
        <authorList>
            <person name="Kim H.S."/>
            <person name="Lee K.C."/>
            <person name="Suh M.K."/>
            <person name="Kim J.-S."/>
            <person name="Han K.-I."/>
            <person name="Eom M.K."/>
            <person name="Shin Y.K."/>
            <person name="Lee J.-S."/>
        </authorList>
    </citation>
    <scope>NUCLEOTIDE SEQUENCE [LARGE SCALE GENOMIC DNA]</scope>
    <source>
        <strain evidence="1 2">G2-14</strain>
    </source>
</reference>
<dbReference type="EMBL" id="CP054139">
    <property type="protein sequence ID" value="QKJ29325.1"/>
    <property type="molecule type" value="Genomic_DNA"/>
</dbReference>
<name>A0A7D4Q7V8_9SPHI</name>
<organism evidence="1 2">
    <name type="scientific">Mucilaginibacter mali</name>
    <dbReference type="NCBI Taxonomy" id="2740462"/>
    <lineage>
        <taxon>Bacteria</taxon>
        <taxon>Pseudomonadati</taxon>
        <taxon>Bacteroidota</taxon>
        <taxon>Sphingobacteriia</taxon>
        <taxon>Sphingobacteriales</taxon>
        <taxon>Sphingobacteriaceae</taxon>
        <taxon>Mucilaginibacter</taxon>
    </lineage>
</organism>
<dbReference type="AlphaFoldDB" id="A0A7D4Q7V8"/>
<dbReference type="Proteomes" id="UP000505355">
    <property type="component" value="Chromosome"/>
</dbReference>
<gene>
    <name evidence="1" type="ORF">HQ865_05995</name>
</gene>
<evidence type="ECO:0000313" key="1">
    <source>
        <dbReference type="EMBL" id="QKJ29325.1"/>
    </source>
</evidence>
<dbReference type="GO" id="GO:0016874">
    <property type="term" value="F:ligase activity"/>
    <property type="evidence" value="ECO:0007669"/>
    <property type="project" value="UniProtKB-KW"/>
</dbReference>
<dbReference type="InterPro" id="IPR009097">
    <property type="entry name" value="Cyclic_Pdiesterase"/>
</dbReference>
<accession>A0A7D4Q7V8</accession>
<evidence type="ECO:0000313" key="2">
    <source>
        <dbReference type="Proteomes" id="UP000505355"/>
    </source>
</evidence>
<dbReference type="SUPFAM" id="SSF55144">
    <property type="entry name" value="LigT-like"/>
    <property type="match status" value="1"/>
</dbReference>
<keyword evidence="2" id="KW-1185">Reference proteome</keyword>
<keyword evidence="1" id="KW-0436">Ligase</keyword>
<protein>
    <submittedName>
        <fullName evidence="1">2'-5' RNA ligase family protein</fullName>
    </submittedName>
</protein>
<dbReference type="Gene3D" id="3.90.1140.10">
    <property type="entry name" value="Cyclic phosphodiesterase"/>
    <property type="match status" value="1"/>
</dbReference>
<proteinExistence type="predicted"/>
<dbReference type="KEGG" id="mmab:HQ865_05995"/>